<name>A0A5D2MPN7_GOSTO</name>
<dbReference type="EMBL" id="CM017622">
    <property type="protein sequence ID" value="TYH93527.1"/>
    <property type="molecule type" value="Genomic_DNA"/>
</dbReference>
<dbReference type="Proteomes" id="UP000322667">
    <property type="component" value="Chromosome A13"/>
</dbReference>
<dbReference type="GO" id="GO:0006952">
    <property type="term" value="P:defense response"/>
    <property type="evidence" value="ECO:0007669"/>
    <property type="project" value="UniProtKB-KW"/>
</dbReference>
<dbReference type="SUPFAM" id="SSF52058">
    <property type="entry name" value="L domain-like"/>
    <property type="match status" value="2"/>
</dbReference>
<dbReference type="Pfam" id="PF23247">
    <property type="entry name" value="LRR_RPS2"/>
    <property type="match status" value="4"/>
</dbReference>
<feature type="domain" description="AAA+ ATPase" evidence="5">
    <location>
        <begin position="168"/>
        <end position="323"/>
    </location>
</feature>
<evidence type="ECO:0000256" key="1">
    <source>
        <dbReference type="ARBA" id="ARBA00008894"/>
    </source>
</evidence>
<dbReference type="PRINTS" id="PR00364">
    <property type="entry name" value="DISEASERSIST"/>
</dbReference>
<gene>
    <name evidence="6" type="ORF">ES332_A13G260600v1</name>
</gene>
<keyword evidence="4" id="KW-0067">ATP-binding</keyword>
<dbReference type="GO" id="GO:0043531">
    <property type="term" value="F:ADP binding"/>
    <property type="evidence" value="ECO:0007669"/>
    <property type="project" value="InterPro"/>
</dbReference>
<dbReference type="InterPro" id="IPR003593">
    <property type="entry name" value="AAA+_ATPase"/>
</dbReference>
<dbReference type="PANTHER" id="PTHR33463:SF198">
    <property type="entry name" value="RPP4C3"/>
    <property type="match status" value="1"/>
</dbReference>
<evidence type="ECO:0000256" key="4">
    <source>
        <dbReference type="ARBA" id="ARBA00022840"/>
    </source>
</evidence>
<dbReference type="SMART" id="SM00382">
    <property type="entry name" value="AAA"/>
    <property type="match status" value="1"/>
</dbReference>
<keyword evidence="7" id="KW-1185">Reference proteome</keyword>
<reference evidence="6 7" key="1">
    <citation type="submission" date="2019-07" db="EMBL/GenBank/DDBJ databases">
        <title>WGS assembly of Gossypium tomentosum.</title>
        <authorList>
            <person name="Chen Z.J."/>
            <person name="Sreedasyam A."/>
            <person name="Ando A."/>
            <person name="Song Q."/>
            <person name="De L."/>
            <person name="Hulse-Kemp A."/>
            <person name="Ding M."/>
            <person name="Ye W."/>
            <person name="Kirkbride R."/>
            <person name="Jenkins J."/>
            <person name="Plott C."/>
            <person name="Lovell J."/>
            <person name="Lin Y.-M."/>
            <person name="Vaughn R."/>
            <person name="Liu B."/>
            <person name="Li W."/>
            <person name="Simpson S."/>
            <person name="Scheffler B."/>
            <person name="Saski C."/>
            <person name="Grover C."/>
            <person name="Hu G."/>
            <person name="Conover J."/>
            <person name="Carlson J."/>
            <person name="Shu S."/>
            <person name="Boston L."/>
            <person name="Williams M."/>
            <person name="Peterson D."/>
            <person name="Mcgee K."/>
            <person name="Jones D."/>
            <person name="Wendel J."/>
            <person name="Stelly D."/>
            <person name="Grimwood J."/>
            <person name="Schmutz J."/>
        </authorList>
    </citation>
    <scope>NUCLEOTIDE SEQUENCE [LARGE SCALE GENOMIC DNA]</scope>
    <source>
        <strain evidence="6">7179.01</strain>
    </source>
</reference>
<accession>A0A5D2MPN7</accession>
<dbReference type="InterPro" id="IPR002182">
    <property type="entry name" value="NB-ARC"/>
</dbReference>
<evidence type="ECO:0000256" key="3">
    <source>
        <dbReference type="ARBA" id="ARBA00022821"/>
    </source>
</evidence>
<protein>
    <recommendedName>
        <fullName evidence="5">AAA+ ATPase domain-containing protein</fullName>
    </recommendedName>
</protein>
<sequence length="1587" mass="181165">MDEANIAWTLVRGLIKPIKRETSFIILYKRKAANRDSKVRQLKSRWAQVQSDVTLATRNGQEIIQVVKDWQDEARPIAEEPEKALGEEPKCFFGWCPDLKYRYDVSKKAEEDGFFIDKLLDEASGFKDKVSHPFDPQVRWATPSECYMAFESREAVVNQVLVALKDATLKVIGVYGVSGIGKTTLITQVAKMVKANKVFDWVALSSVTQTPNVETIQAEIADCLGLKFEQESVPGRATKLSHRLSKEKNVLVILDDIRTSLKLNDVGIVFGDHQHRGCKILLSSRDPNVFSEMNVDKSFEVDVLKEEEAWNLFDTMVGHRVKDPSERSKAHDVCRGCRGSPLSIVTTANALKKKDFSEWESASKQLTTHPSSAVELSFNHLANDELKSAFQLCSLMPYKPTIFDMLKYGTAFGLFQGITTVEGAIQRLHRLVQNLKSSCLLFDGRMAEEFAMHEVIREVAASIASRDGKRFLMRNEIGQRELPNAGRLRNCTAISLFYNDFVRLPDLLECPQLKVFQLYDNNPELRISDQFFSKMEALEVLDVKGMKHLSSLPSSLSSLGDLQTLCLESCVLQHMAMVEKMKKLEILSFNNSNIEELPKEIGELTQLKVLNLDNCSKLRAIPPNVISNLSRLEELHIGNSFAQWEDEQTTQRHASLSELNHLPDLTSLNLHIPDYRNMPKRFFFKKLQRFKILIGNTWDWSDKHEATRILKLKLNESIHMNDGVQILVKRTEVLYLDELKYVEDLLYDLDESTTGFPQLKYLHIQNGLGLKHIVNLTDKVTLDVFPVLESLYLHNLINLEKICNAQLEMQPFAKLRVINVGSCGQLKNLFSFSIARGLKQLQEVEVVDCKNMVEIITGGRGRDVGDNETTTTIEFEQLQSLTLQQLPKLISFNASSTTATLFNNKVTFPKLKNLKLSSISTLQIWQEQLLSVPNCIQSLTSITVEDCGNLKFLLSSSMVASLEQLIHLEISECKLVEAIIEETKMEGRMEKILFPNLHSLKIKGLPQLTRFCSGKAVQFPSLKQLQIEHCPKLGTFISNFVKNETRPLFDENAAFPSLEKMLISHLRSLKMLWNDQLPKNSFSELKTMEVEYCLQLQTIFPFNMVEKFQRLQTLVINDCVSLEEVFDFQRLNIKENKTEVAIPLKKLYLFNLPQLKHVWSKDPQERISFKNLTSVYVFGSESLKSLFPASVARGLQELESLEIDTCGVEQIVAMDVTPQPETRFVFPKIAFLQLWRLKKLRSFYPGVHSTEWPMLKRILTYHYGDMKMFTSELLGTRQTRTVSQPLFLVEKVVQNLDELTLDSRDISMLSDENVFRPDYLFSSIKVLQVHCYHQESAILPFGFIQNFTNLDNLYVGCCKFRELFPSERLVGDPRKPLGTLSGIRTLKLVLLSNLRHIWKPNSRPDLIPSYLESLVVWNCNRLISLAPPSSSFSNLTTLDIWKCHGVKHIISSSTAKTLTKLTKMSVRECDEVTEIVANDEDETLTDIVFSKLVCLELNKLPNVLYFDSGSYALKFPSLEVVTLSQCPSLIEFHTGNELSTPKLNKVWQTEEMDQSCWKGDLNATVSKKMVLGPRRRDHDYRRKIDLM</sequence>
<keyword evidence="2" id="KW-0547">Nucleotide-binding</keyword>
<organism evidence="6 7">
    <name type="scientific">Gossypium tomentosum</name>
    <name type="common">Hawaiian cotton</name>
    <name type="synonym">Gossypium sandvicense</name>
    <dbReference type="NCBI Taxonomy" id="34277"/>
    <lineage>
        <taxon>Eukaryota</taxon>
        <taxon>Viridiplantae</taxon>
        <taxon>Streptophyta</taxon>
        <taxon>Embryophyta</taxon>
        <taxon>Tracheophyta</taxon>
        <taxon>Spermatophyta</taxon>
        <taxon>Magnoliopsida</taxon>
        <taxon>eudicotyledons</taxon>
        <taxon>Gunneridae</taxon>
        <taxon>Pentapetalae</taxon>
        <taxon>rosids</taxon>
        <taxon>malvids</taxon>
        <taxon>Malvales</taxon>
        <taxon>Malvaceae</taxon>
        <taxon>Malvoideae</taxon>
        <taxon>Gossypium</taxon>
    </lineage>
</organism>
<evidence type="ECO:0000313" key="7">
    <source>
        <dbReference type="Proteomes" id="UP000322667"/>
    </source>
</evidence>
<dbReference type="GO" id="GO:0005524">
    <property type="term" value="F:ATP binding"/>
    <property type="evidence" value="ECO:0007669"/>
    <property type="project" value="UniProtKB-KW"/>
</dbReference>
<keyword evidence="3" id="KW-0611">Plant defense</keyword>
<dbReference type="InterPro" id="IPR057135">
    <property type="entry name" value="At4g27190-like_LRR"/>
</dbReference>
<dbReference type="Gene3D" id="3.40.50.300">
    <property type="entry name" value="P-loop containing nucleotide triphosphate hydrolases"/>
    <property type="match status" value="1"/>
</dbReference>
<evidence type="ECO:0000313" key="6">
    <source>
        <dbReference type="EMBL" id="TYH93527.1"/>
    </source>
</evidence>
<dbReference type="Pfam" id="PF00931">
    <property type="entry name" value="NB-ARC"/>
    <property type="match status" value="1"/>
</dbReference>
<evidence type="ECO:0000256" key="2">
    <source>
        <dbReference type="ARBA" id="ARBA00022741"/>
    </source>
</evidence>
<dbReference type="InterPro" id="IPR027417">
    <property type="entry name" value="P-loop_NTPase"/>
</dbReference>
<dbReference type="PANTHER" id="PTHR33463">
    <property type="entry name" value="NB-ARC DOMAIN-CONTAINING PROTEIN-RELATED"/>
    <property type="match status" value="1"/>
</dbReference>
<dbReference type="SUPFAM" id="SSF52540">
    <property type="entry name" value="P-loop containing nucleoside triphosphate hydrolases"/>
    <property type="match status" value="1"/>
</dbReference>
<evidence type="ECO:0000259" key="5">
    <source>
        <dbReference type="SMART" id="SM00382"/>
    </source>
</evidence>
<dbReference type="Gene3D" id="1.10.8.430">
    <property type="entry name" value="Helical domain of apoptotic protease-activating factors"/>
    <property type="match status" value="1"/>
</dbReference>
<dbReference type="InterPro" id="IPR042197">
    <property type="entry name" value="Apaf_helical"/>
</dbReference>
<proteinExistence type="inferred from homology"/>
<comment type="similarity">
    <text evidence="1">Belongs to the disease resistance NB-LRR family.</text>
</comment>
<dbReference type="InterPro" id="IPR050905">
    <property type="entry name" value="Plant_NBS-LRR"/>
</dbReference>
<dbReference type="InterPro" id="IPR032675">
    <property type="entry name" value="LRR_dom_sf"/>
</dbReference>
<dbReference type="Gene3D" id="3.80.10.10">
    <property type="entry name" value="Ribonuclease Inhibitor"/>
    <property type="match status" value="3"/>
</dbReference>
<dbReference type="SUPFAM" id="SSF52047">
    <property type="entry name" value="RNI-like"/>
    <property type="match status" value="2"/>
</dbReference>